<proteinExistence type="predicted"/>
<reference evidence="4" key="1">
    <citation type="journal article" date="2019" name="Int. J. Syst. Evol. Microbiol.">
        <title>The Global Catalogue of Microorganisms (GCM) 10K type strain sequencing project: providing services to taxonomists for standard genome sequencing and annotation.</title>
        <authorList>
            <consortium name="The Broad Institute Genomics Platform"/>
            <consortium name="The Broad Institute Genome Sequencing Center for Infectious Disease"/>
            <person name="Wu L."/>
            <person name="Ma J."/>
        </authorList>
    </citation>
    <scope>NUCLEOTIDE SEQUENCE [LARGE SCALE GENOMIC DNA]</scope>
    <source>
        <strain evidence="4">CCUG 43114</strain>
    </source>
</reference>
<dbReference type="Pfam" id="PF01636">
    <property type="entry name" value="APH"/>
    <property type="match status" value="1"/>
</dbReference>
<dbReference type="InterPro" id="IPR002575">
    <property type="entry name" value="Aminoglycoside_PTrfase"/>
</dbReference>
<accession>A0ABW0GLW1</accession>
<dbReference type="RefSeq" id="WP_340268159.1">
    <property type="nucleotide sequence ID" value="NZ_JBBEOG010000002.1"/>
</dbReference>
<evidence type="ECO:0000259" key="2">
    <source>
        <dbReference type="Pfam" id="PF01636"/>
    </source>
</evidence>
<dbReference type="Proteomes" id="UP001596122">
    <property type="component" value="Unassembled WGS sequence"/>
</dbReference>
<evidence type="ECO:0000313" key="4">
    <source>
        <dbReference type="Proteomes" id="UP001596122"/>
    </source>
</evidence>
<dbReference type="EMBL" id="JBHSLD010000007">
    <property type="protein sequence ID" value="MFC5380493.1"/>
    <property type="molecule type" value="Genomic_DNA"/>
</dbReference>
<evidence type="ECO:0000313" key="3">
    <source>
        <dbReference type="EMBL" id="MFC5380493.1"/>
    </source>
</evidence>
<dbReference type="InterPro" id="IPR011009">
    <property type="entry name" value="Kinase-like_dom_sf"/>
</dbReference>
<protein>
    <submittedName>
        <fullName evidence="3">Phosphotransferase</fullName>
    </submittedName>
</protein>
<evidence type="ECO:0000256" key="1">
    <source>
        <dbReference type="SAM" id="MobiDB-lite"/>
    </source>
</evidence>
<feature type="region of interest" description="Disordered" evidence="1">
    <location>
        <begin position="1"/>
        <end position="27"/>
    </location>
</feature>
<gene>
    <name evidence="3" type="ORF">ACFPJ6_06805</name>
</gene>
<dbReference type="Gene3D" id="3.90.1200.10">
    <property type="match status" value="1"/>
</dbReference>
<feature type="domain" description="Aminoglycoside phosphotransferase" evidence="2">
    <location>
        <begin position="231"/>
        <end position="427"/>
    </location>
</feature>
<name>A0ABW0GLW1_9MICO</name>
<sequence length="468" mass="48773">MPDATLDGDRVGGATGPAADRVPSPSGATAREVERLLAAEPDVPGLRLLLDAEALAGWAAATGAHPLADGRYAVRYLRWKPGAGGVARLVPAERALPEVFLAVWHTGAAAKLAKGVGRAGRHAVHVDPDRLALVARAAGDRDLPGLRLVAPAAGDEVPARPGRDVRRALRGRTSLRPLAWKPGRRWVGRASSPDGALDPVVVRAYRPADLGRAVEGWRTVAGPPGPPGAAGRVRAPRPLAVDARRGLLVTEHLPGVPLDRLLAVGDARVEGALAAAGAVLADLHRLGPPRPPAQPADPLAAEIAAVRAAGRMLRRLRPDVLDATAGRTSGATLVDDVVRGLLRGGSGPLGPVHGDLSADQILVDARGRVSVLDLDEAGRGPLVADVADLAASWLVEAPAAADDRLGRLLDGYAARGGSWPDPDALRPWLAARLLRRAVAPFRTGSPTWAEQTDELLRRVRGVLDRGQR</sequence>
<keyword evidence="4" id="KW-1185">Reference proteome</keyword>
<comment type="caution">
    <text evidence="3">The sequence shown here is derived from an EMBL/GenBank/DDBJ whole genome shotgun (WGS) entry which is preliminary data.</text>
</comment>
<dbReference type="SUPFAM" id="SSF56112">
    <property type="entry name" value="Protein kinase-like (PK-like)"/>
    <property type="match status" value="1"/>
</dbReference>
<organism evidence="3 4">
    <name type="scientific">Aquipuribacter nitratireducens</name>
    <dbReference type="NCBI Taxonomy" id="650104"/>
    <lineage>
        <taxon>Bacteria</taxon>
        <taxon>Bacillati</taxon>
        <taxon>Actinomycetota</taxon>
        <taxon>Actinomycetes</taxon>
        <taxon>Micrococcales</taxon>
        <taxon>Intrasporangiaceae</taxon>
        <taxon>Aquipuribacter</taxon>
    </lineage>
</organism>